<dbReference type="HOGENOM" id="CLU_2842584_0_0_9"/>
<evidence type="ECO:0000313" key="1">
    <source>
        <dbReference type="EMBL" id="AET65880.1"/>
    </source>
</evidence>
<dbReference type="PATRIC" id="fig|768706.3.peg.115"/>
<sequence>MNYDSIAEMVNKLVKNPSSLSSSDQDQSSSELTKSEFAIIQNVFSKYGVSGNAVTIGALPLAEWA</sequence>
<dbReference type="STRING" id="768706.Desor_0154"/>
<reference evidence="1 2" key="2">
    <citation type="journal article" date="2012" name="J. Bacteriol.">
        <title>Complete genome sequences of Desulfosporosinus orientis DSM765T, Desulfosporosinus youngiae DSM17734T, Desulfosporosinus meridiei DSM13257T, and Desulfosporosinus acidiphilus DSM22704T.</title>
        <authorList>
            <person name="Pester M."/>
            <person name="Brambilla E."/>
            <person name="Alazard D."/>
            <person name="Rattei T."/>
            <person name="Weinmaier T."/>
            <person name="Han J."/>
            <person name="Lucas S."/>
            <person name="Lapidus A."/>
            <person name="Cheng J.F."/>
            <person name="Goodwin L."/>
            <person name="Pitluck S."/>
            <person name="Peters L."/>
            <person name="Ovchinnikova G."/>
            <person name="Teshima H."/>
            <person name="Detter J.C."/>
            <person name="Han C.S."/>
            <person name="Tapia R."/>
            <person name="Land M.L."/>
            <person name="Hauser L."/>
            <person name="Kyrpides N.C."/>
            <person name="Ivanova N.N."/>
            <person name="Pagani I."/>
            <person name="Huntmann M."/>
            <person name="Wei C.L."/>
            <person name="Davenport K.W."/>
            <person name="Daligault H."/>
            <person name="Chain P.S."/>
            <person name="Chen A."/>
            <person name="Mavromatis K."/>
            <person name="Markowitz V."/>
            <person name="Szeto E."/>
            <person name="Mikhailova N."/>
            <person name="Pati A."/>
            <person name="Wagner M."/>
            <person name="Woyke T."/>
            <person name="Ollivier B."/>
            <person name="Klenk H.P."/>
            <person name="Spring S."/>
            <person name="Loy A."/>
        </authorList>
    </citation>
    <scope>NUCLEOTIDE SEQUENCE [LARGE SCALE GENOMIC DNA]</scope>
    <source>
        <strain evidence="2">ATCC 19365 / DSM 765 / NCIMB 8382 / VKM B-1628</strain>
    </source>
</reference>
<protein>
    <submittedName>
        <fullName evidence="1">Uncharacterized protein</fullName>
    </submittedName>
</protein>
<name>G7W508_DESOD</name>
<reference evidence="2" key="1">
    <citation type="submission" date="2011-11" db="EMBL/GenBank/DDBJ databases">
        <title>Complete sequence of Desulfosporosinus orientis DSM 765.</title>
        <authorList>
            <person name="Lucas S."/>
            <person name="Han J."/>
            <person name="Lapidus A."/>
            <person name="Cheng J.-F."/>
            <person name="Goodwin L."/>
            <person name="Pitluck S."/>
            <person name="Peters L."/>
            <person name="Ovchinnikova G."/>
            <person name="Teshima H."/>
            <person name="Detter J.C."/>
            <person name="Han C."/>
            <person name="Tapia R."/>
            <person name="Land M."/>
            <person name="Hauser L."/>
            <person name="Kyrpides N."/>
            <person name="Ivanova N."/>
            <person name="Pagani I."/>
            <person name="Pester M."/>
            <person name="Spring S."/>
            <person name="Ollivier B."/>
            <person name="Rattei T."/>
            <person name="Klenk H.-P."/>
            <person name="Wagner M."/>
            <person name="Loy A."/>
            <person name="Woyke T."/>
        </authorList>
    </citation>
    <scope>NUCLEOTIDE SEQUENCE [LARGE SCALE GENOMIC DNA]</scope>
    <source>
        <strain evidence="2">ATCC 19365 / DSM 765 / NCIMB 8382 / VKM B-1628</strain>
    </source>
</reference>
<keyword evidence="2" id="KW-1185">Reference proteome</keyword>
<dbReference type="OrthoDB" id="1799170at2"/>
<dbReference type="AlphaFoldDB" id="G7W508"/>
<dbReference type="Proteomes" id="UP000006346">
    <property type="component" value="Chromosome"/>
</dbReference>
<dbReference type="RefSeq" id="WP_014182709.1">
    <property type="nucleotide sequence ID" value="NC_016584.1"/>
</dbReference>
<dbReference type="KEGG" id="dor:Desor_0154"/>
<proteinExistence type="predicted"/>
<evidence type="ECO:0000313" key="2">
    <source>
        <dbReference type="Proteomes" id="UP000006346"/>
    </source>
</evidence>
<organism evidence="1 2">
    <name type="scientific">Desulfosporosinus orientis (strain ATCC 19365 / DSM 765 / NCIMB 8382 / VKM B-1628 / Singapore I)</name>
    <name type="common">Desulfotomaculum orientis</name>
    <dbReference type="NCBI Taxonomy" id="768706"/>
    <lineage>
        <taxon>Bacteria</taxon>
        <taxon>Bacillati</taxon>
        <taxon>Bacillota</taxon>
        <taxon>Clostridia</taxon>
        <taxon>Eubacteriales</taxon>
        <taxon>Desulfitobacteriaceae</taxon>
        <taxon>Desulfosporosinus</taxon>
    </lineage>
</organism>
<dbReference type="EMBL" id="CP003108">
    <property type="protein sequence ID" value="AET65880.1"/>
    <property type="molecule type" value="Genomic_DNA"/>
</dbReference>
<dbReference type="eggNOG" id="ENOG5033H6M">
    <property type="taxonomic scope" value="Bacteria"/>
</dbReference>
<gene>
    <name evidence="1" type="ordered locus">Desor_0154</name>
</gene>
<accession>G7W508</accession>